<evidence type="ECO:0000256" key="1">
    <source>
        <dbReference type="SAM" id="MobiDB-lite"/>
    </source>
</evidence>
<feature type="transmembrane region" description="Helical" evidence="2">
    <location>
        <begin position="534"/>
        <end position="558"/>
    </location>
</feature>
<dbReference type="STRING" id="630390.A0A180H289"/>
<proteinExistence type="predicted"/>
<accession>A0A180H289</accession>
<evidence type="ECO:0000313" key="4">
    <source>
        <dbReference type="EnsemblFungi" id="PTTG_02357-t43_1-p1"/>
    </source>
</evidence>
<dbReference type="PANTHER" id="PTHR40407">
    <property type="entry name" value="MEMBRANE PROTEIN-LIKE PROTEIN"/>
    <property type="match status" value="1"/>
</dbReference>
<feature type="transmembrane region" description="Helical" evidence="2">
    <location>
        <begin position="168"/>
        <end position="191"/>
    </location>
</feature>
<evidence type="ECO:0000313" key="5">
    <source>
        <dbReference type="Proteomes" id="UP000005240"/>
    </source>
</evidence>
<feature type="transmembrane region" description="Helical" evidence="2">
    <location>
        <begin position="307"/>
        <end position="328"/>
    </location>
</feature>
<evidence type="ECO:0000313" key="3">
    <source>
        <dbReference type="EMBL" id="OAV99110.1"/>
    </source>
</evidence>
<feature type="transmembrane region" description="Helical" evidence="2">
    <location>
        <begin position="409"/>
        <end position="430"/>
    </location>
</feature>
<dbReference type="Proteomes" id="UP000005240">
    <property type="component" value="Unassembled WGS sequence"/>
</dbReference>
<keyword evidence="2" id="KW-0472">Membrane</keyword>
<reference evidence="4" key="4">
    <citation type="submission" date="2025-05" db="UniProtKB">
        <authorList>
            <consortium name="EnsemblFungi"/>
        </authorList>
    </citation>
    <scope>IDENTIFICATION</scope>
    <source>
        <strain evidence="4">isolate 1-1 / race 1 (BBBD)</strain>
    </source>
</reference>
<reference evidence="3" key="2">
    <citation type="submission" date="2016-05" db="EMBL/GenBank/DDBJ databases">
        <title>Comparative analysis highlights variable genome content of wheat rusts and divergence of the mating loci.</title>
        <authorList>
            <person name="Cuomo C.A."/>
            <person name="Bakkeren G."/>
            <person name="Szabo L."/>
            <person name="Khalil H."/>
            <person name="Joly D."/>
            <person name="Goldberg J."/>
            <person name="Young S."/>
            <person name="Zeng Q."/>
            <person name="Fellers J."/>
        </authorList>
    </citation>
    <scope>NUCLEOTIDE SEQUENCE [LARGE SCALE GENOMIC DNA]</scope>
    <source>
        <strain evidence="3">1-1 BBBD Race 1</strain>
    </source>
</reference>
<name>A0A180H289_PUCT1</name>
<feature type="transmembrane region" description="Helical" evidence="2">
    <location>
        <begin position="499"/>
        <end position="519"/>
    </location>
</feature>
<dbReference type="EMBL" id="ADAS02000004">
    <property type="protein sequence ID" value="OAV99110.1"/>
    <property type="molecule type" value="Genomic_DNA"/>
</dbReference>
<dbReference type="VEuPathDB" id="FungiDB:PTTG_02357"/>
<keyword evidence="2" id="KW-0812">Transmembrane</keyword>
<reference evidence="3" key="1">
    <citation type="submission" date="2009-11" db="EMBL/GenBank/DDBJ databases">
        <authorList>
            <consortium name="The Broad Institute Genome Sequencing Platform"/>
            <person name="Ward D."/>
            <person name="Feldgarden M."/>
            <person name="Earl A."/>
            <person name="Young S.K."/>
            <person name="Zeng Q."/>
            <person name="Koehrsen M."/>
            <person name="Alvarado L."/>
            <person name="Berlin A."/>
            <person name="Bochicchio J."/>
            <person name="Borenstein D."/>
            <person name="Chapman S.B."/>
            <person name="Chen Z."/>
            <person name="Engels R."/>
            <person name="Freedman E."/>
            <person name="Gellesch M."/>
            <person name="Goldberg J."/>
            <person name="Griggs A."/>
            <person name="Gujja S."/>
            <person name="Heilman E."/>
            <person name="Heiman D."/>
            <person name="Hepburn T."/>
            <person name="Howarth C."/>
            <person name="Jen D."/>
            <person name="Larson L."/>
            <person name="Lewis B."/>
            <person name="Mehta T."/>
            <person name="Park D."/>
            <person name="Pearson M."/>
            <person name="Roberts A."/>
            <person name="Saif S."/>
            <person name="Shea T."/>
            <person name="Shenoy N."/>
            <person name="Sisk P."/>
            <person name="Stolte C."/>
            <person name="Sykes S."/>
            <person name="Thomson T."/>
            <person name="Walk T."/>
            <person name="White J."/>
            <person name="Yandava C."/>
            <person name="Izard J."/>
            <person name="Baranova O.V."/>
            <person name="Blanton J.M."/>
            <person name="Tanner A.C."/>
            <person name="Dewhirst F.E."/>
            <person name="Haas B."/>
            <person name="Nusbaum C."/>
            <person name="Birren B."/>
        </authorList>
    </citation>
    <scope>NUCLEOTIDE SEQUENCE [LARGE SCALE GENOMIC DNA]</scope>
    <source>
        <strain evidence="3">1-1 BBBD Race 1</strain>
    </source>
</reference>
<feature type="transmembrane region" description="Helical" evidence="2">
    <location>
        <begin position="211"/>
        <end position="228"/>
    </location>
</feature>
<protein>
    <submittedName>
        <fullName evidence="3 4">Uncharacterized protein</fullName>
    </submittedName>
</protein>
<dbReference type="OrthoDB" id="2505607at2759"/>
<sequence>MTQPASSVPESAPHESSHLLEREQENDDDEISNLEAQRPAAVRFFTPSQPHSTITSFILNYSHSPVGLLSSVALNENDLSVDPVGLDIDLQSSASTPALSSSSSQPARFRKARFLVTLDIFKAIVLSLQTIYTANQFIGPFSTSNQPFTPYWHKHVVFPLSHPSQYKIHLLTLTCSPALHFVLGCSAVLAIHTRKCLGWRSHEIFFRSLKLGFSLLVLNQLLMSQTIFQTRGKVILTTLPIWSLGWNLIFITTILIGLFLIERAILNYLYTKTTGCILETTGLAGEETAEDVQETAWMRRCADRIRMAIDAFLLIGTALLPLLIGYMLPGDREDPDPDWWIESSQTRSYWFWFFFAPTPEMSTYPRFGMVSNFAPIGWLPFVLLGAFYGRHLIREPREKIQTFHRHIKLAILSILIFSLTRILDVGNLAVPFVSDDGPARAVRGHVFRWLSSSWEMAFYTTTYPPDLGHISLSSTSIFLLLAVLDLLPHALLNFNPLLLFGRAPIFFYSIQLLSFHYLLPSVLVILDWPRNLNLFWISVVSLSSLPVLWLACEAWVIFKDCKSPQSLWRFF</sequence>
<reference evidence="4 5" key="3">
    <citation type="journal article" date="2017" name="G3 (Bethesda)">
        <title>Comparative analysis highlights variable genome content of wheat rusts and divergence of the mating loci.</title>
        <authorList>
            <person name="Cuomo C.A."/>
            <person name="Bakkeren G."/>
            <person name="Khalil H.B."/>
            <person name="Panwar V."/>
            <person name="Joly D."/>
            <person name="Linning R."/>
            <person name="Sakthikumar S."/>
            <person name="Song X."/>
            <person name="Adiconis X."/>
            <person name="Fan L."/>
            <person name="Goldberg J.M."/>
            <person name="Levin J.Z."/>
            <person name="Young S."/>
            <person name="Zeng Q."/>
            <person name="Anikster Y."/>
            <person name="Bruce M."/>
            <person name="Wang M."/>
            <person name="Yin C."/>
            <person name="McCallum B."/>
            <person name="Szabo L.J."/>
            <person name="Hulbert S."/>
            <person name="Chen X."/>
            <person name="Fellers J.P."/>
        </authorList>
    </citation>
    <scope>NUCLEOTIDE SEQUENCE</scope>
    <source>
        <strain evidence="4">isolate 1-1 / race 1 (BBBD)</strain>
        <strain evidence="5">Isolate 1-1 / race 1 (BBBD)</strain>
    </source>
</reference>
<feature type="region of interest" description="Disordered" evidence="1">
    <location>
        <begin position="1"/>
        <end position="30"/>
    </location>
</feature>
<feature type="transmembrane region" description="Helical" evidence="2">
    <location>
        <begin position="240"/>
        <end position="261"/>
    </location>
</feature>
<keyword evidence="5" id="KW-1185">Reference proteome</keyword>
<dbReference type="EnsemblFungi" id="PTTG_02357-t43_1">
    <property type="protein sequence ID" value="PTTG_02357-t43_1-p1"/>
    <property type="gene ID" value="PTTG_02357"/>
</dbReference>
<evidence type="ECO:0000256" key="2">
    <source>
        <dbReference type="SAM" id="Phobius"/>
    </source>
</evidence>
<keyword evidence="2" id="KW-1133">Transmembrane helix</keyword>
<feature type="transmembrane region" description="Helical" evidence="2">
    <location>
        <begin position="467"/>
        <end position="487"/>
    </location>
</feature>
<dbReference type="PANTHER" id="PTHR40407:SF1">
    <property type="entry name" value="HEPARAN-ALPHA-GLUCOSAMINIDE N-ACETYLTRANSFERASE CATALYTIC DOMAIN-CONTAINING PROTEIN"/>
    <property type="match status" value="1"/>
</dbReference>
<gene>
    <name evidence="3" type="ORF">PTTG_02357</name>
</gene>
<dbReference type="AlphaFoldDB" id="A0A180H289"/>
<feature type="transmembrane region" description="Helical" evidence="2">
    <location>
        <begin position="114"/>
        <end position="132"/>
    </location>
</feature>
<feature type="transmembrane region" description="Helical" evidence="2">
    <location>
        <begin position="367"/>
        <end position="388"/>
    </location>
</feature>
<organism evidence="3">
    <name type="scientific">Puccinia triticina (isolate 1-1 / race 1 (BBBD))</name>
    <name type="common">Brown leaf rust fungus</name>
    <dbReference type="NCBI Taxonomy" id="630390"/>
    <lineage>
        <taxon>Eukaryota</taxon>
        <taxon>Fungi</taxon>
        <taxon>Dikarya</taxon>
        <taxon>Basidiomycota</taxon>
        <taxon>Pucciniomycotina</taxon>
        <taxon>Pucciniomycetes</taxon>
        <taxon>Pucciniales</taxon>
        <taxon>Pucciniaceae</taxon>
        <taxon>Puccinia</taxon>
    </lineage>
</organism>
<feature type="compositionally biased region" description="Basic and acidic residues" evidence="1">
    <location>
        <begin position="12"/>
        <end position="23"/>
    </location>
</feature>